<keyword evidence="1" id="KW-1133">Transmembrane helix</keyword>
<keyword evidence="1" id="KW-0812">Transmembrane</keyword>
<evidence type="ECO:0000313" key="3">
    <source>
        <dbReference type="Proteomes" id="UP000249203"/>
    </source>
</evidence>
<dbReference type="Proteomes" id="UP000249203">
    <property type="component" value="Unassembled WGS sequence"/>
</dbReference>
<reference evidence="2 3" key="1">
    <citation type="submission" date="2018-06" db="EMBL/GenBank/DDBJ databases">
        <title>Genomic Encyclopedia of Type Strains, Phase III (KMG-III): the genomes of soil and plant-associated and newly described type strains.</title>
        <authorList>
            <person name="Whitman W."/>
        </authorList>
    </citation>
    <scope>NUCLEOTIDE SEQUENCE [LARGE SCALE GENOMIC DNA]</scope>
    <source>
        <strain evidence="2 3">CGMCC 1.15366</strain>
    </source>
</reference>
<gene>
    <name evidence="2" type="ORF">B0I24_10147</name>
</gene>
<sequence>MLLTRLDMNPLGSYFWVYLALNAIELVFVPAQLGEVFVTISTSKGLLNAYSD</sequence>
<organism evidence="2 3">
    <name type="scientific">Aliidiomarina maris</name>
    <dbReference type="NCBI Taxonomy" id="531312"/>
    <lineage>
        <taxon>Bacteria</taxon>
        <taxon>Pseudomonadati</taxon>
        <taxon>Pseudomonadota</taxon>
        <taxon>Gammaproteobacteria</taxon>
        <taxon>Alteromonadales</taxon>
        <taxon>Idiomarinaceae</taxon>
        <taxon>Aliidiomarina</taxon>
    </lineage>
</organism>
<evidence type="ECO:0000256" key="1">
    <source>
        <dbReference type="SAM" id="Phobius"/>
    </source>
</evidence>
<proteinExistence type="predicted"/>
<dbReference type="EMBL" id="QLMD01000001">
    <property type="protein sequence ID" value="RAK01424.1"/>
    <property type="molecule type" value="Genomic_DNA"/>
</dbReference>
<evidence type="ECO:0000313" key="2">
    <source>
        <dbReference type="EMBL" id="RAK01424.1"/>
    </source>
</evidence>
<protein>
    <submittedName>
        <fullName evidence="2">Uncharacterized protein</fullName>
    </submittedName>
</protein>
<dbReference type="AlphaFoldDB" id="A0A327X5S4"/>
<name>A0A327X5S4_9GAMM</name>
<keyword evidence="1" id="KW-0472">Membrane</keyword>
<accession>A0A327X5S4</accession>
<comment type="caution">
    <text evidence="2">The sequence shown here is derived from an EMBL/GenBank/DDBJ whole genome shotgun (WGS) entry which is preliminary data.</text>
</comment>
<feature type="transmembrane region" description="Helical" evidence="1">
    <location>
        <begin position="15"/>
        <end position="38"/>
    </location>
</feature>